<reference evidence="2 3" key="1">
    <citation type="submission" date="2024-06" db="EMBL/GenBank/DDBJ databases">
        <title>Flavobacterium spp. isolated from glacier.</title>
        <authorList>
            <person name="Han D."/>
        </authorList>
    </citation>
    <scope>NUCLEOTIDE SEQUENCE [LARGE SCALE GENOMIC DNA]</scope>
    <source>
        <strain evidence="2 3">ZS1P70</strain>
    </source>
</reference>
<keyword evidence="1" id="KW-0472">Membrane</keyword>
<protein>
    <recommendedName>
        <fullName evidence="4">Acyltransferase</fullName>
    </recommendedName>
</protein>
<evidence type="ECO:0000256" key="1">
    <source>
        <dbReference type="SAM" id="Phobius"/>
    </source>
</evidence>
<dbReference type="Proteomes" id="UP001600107">
    <property type="component" value="Unassembled WGS sequence"/>
</dbReference>
<feature type="transmembrane region" description="Helical" evidence="1">
    <location>
        <begin position="96"/>
        <end position="115"/>
    </location>
</feature>
<accession>A0ABW6I6T5</accession>
<feature type="transmembrane region" description="Helical" evidence="1">
    <location>
        <begin position="7"/>
        <end position="26"/>
    </location>
</feature>
<evidence type="ECO:0000313" key="2">
    <source>
        <dbReference type="EMBL" id="MFE3871988.1"/>
    </source>
</evidence>
<gene>
    <name evidence="2" type="ORF">ACFX5F_12225</name>
</gene>
<feature type="transmembrane region" description="Helical" evidence="1">
    <location>
        <begin position="72"/>
        <end position="90"/>
    </location>
</feature>
<evidence type="ECO:0008006" key="4">
    <source>
        <dbReference type="Google" id="ProtNLM"/>
    </source>
</evidence>
<feature type="transmembrane region" description="Helical" evidence="1">
    <location>
        <begin position="32"/>
        <end position="52"/>
    </location>
</feature>
<dbReference type="RefSeq" id="WP_379852318.1">
    <property type="nucleotide sequence ID" value="NZ_JBHZPY010000010.1"/>
</dbReference>
<proteinExistence type="predicted"/>
<keyword evidence="1" id="KW-1133">Transmembrane helix</keyword>
<organism evidence="2 3">
    <name type="scientific">Flavobacterium zhoui</name>
    <dbReference type="NCBI Taxonomy" id="3230414"/>
    <lineage>
        <taxon>Bacteria</taxon>
        <taxon>Pseudomonadati</taxon>
        <taxon>Bacteroidota</taxon>
        <taxon>Flavobacteriia</taxon>
        <taxon>Flavobacteriales</taxon>
        <taxon>Flavobacteriaceae</taxon>
        <taxon>Flavobacterium</taxon>
    </lineage>
</organism>
<comment type="caution">
    <text evidence="2">The sequence shown here is derived from an EMBL/GenBank/DDBJ whole genome shotgun (WGS) entry which is preliminary data.</text>
</comment>
<dbReference type="EMBL" id="JBHZPY010000010">
    <property type="protein sequence ID" value="MFE3871988.1"/>
    <property type="molecule type" value="Genomic_DNA"/>
</dbReference>
<evidence type="ECO:0000313" key="3">
    <source>
        <dbReference type="Proteomes" id="UP001600107"/>
    </source>
</evidence>
<name>A0ABW6I6T5_9FLAO</name>
<sequence>MLSIKKIWLLRISMIGVITTLRIVQFHVDSPFASNVFTLNIFSIIACAWIGYEIIYYQNNEPLKSLESAGKWSYSLYLVHPIVYNILFYLNYKETGHLIVIIVALLLSYVFYLLVEKPSHLFSVFVSKQFLEKKKVDSLIKI</sequence>
<keyword evidence="1" id="KW-0812">Transmembrane</keyword>
<keyword evidence="3" id="KW-1185">Reference proteome</keyword>